<organism evidence="2 3">
    <name type="scientific">Gilvimarinus gilvus</name>
    <dbReference type="NCBI Taxonomy" id="3058038"/>
    <lineage>
        <taxon>Bacteria</taxon>
        <taxon>Pseudomonadati</taxon>
        <taxon>Pseudomonadota</taxon>
        <taxon>Gammaproteobacteria</taxon>
        <taxon>Cellvibrionales</taxon>
        <taxon>Cellvibrionaceae</taxon>
        <taxon>Gilvimarinus</taxon>
    </lineage>
</organism>
<feature type="transmembrane region" description="Helical" evidence="1">
    <location>
        <begin position="41"/>
        <end position="62"/>
    </location>
</feature>
<keyword evidence="3" id="KW-1185">Reference proteome</keyword>
<sequence length="130" mass="14744">MINYKYICRFTAFLSATLFVTLLFFSSSIFSLFQLQENESAIFVLRRTALLFLGLSIISWGGQDAPPSDLRQSFCLGMSVAMFGLAITGILAYWRGFVGVGVMLSVFVELAVSFSYFYIWWRSRLVEVGR</sequence>
<feature type="transmembrane region" description="Helical" evidence="1">
    <location>
        <begin position="12"/>
        <end position="35"/>
    </location>
</feature>
<reference evidence="2 3" key="1">
    <citation type="submission" date="2023-11" db="EMBL/GenBank/DDBJ databases">
        <title>Gilvimarinus fulvus sp. nov., isolated from the surface of Kelp.</title>
        <authorList>
            <person name="Sun Y.Y."/>
            <person name="Gong Y."/>
            <person name="Du Z.J."/>
        </authorList>
    </citation>
    <scope>NUCLEOTIDE SEQUENCE [LARGE SCALE GENOMIC DNA]</scope>
    <source>
        <strain evidence="2 3">SDUM040013</strain>
    </source>
</reference>
<keyword evidence="1" id="KW-0812">Transmembrane</keyword>
<proteinExistence type="predicted"/>
<gene>
    <name evidence="2" type="ORF">SCD92_19280</name>
</gene>
<comment type="caution">
    <text evidence="2">The sequence shown here is derived from an EMBL/GenBank/DDBJ whole genome shotgun (WGS) entry which is preliminary data.</text>
</comment>
<name>A0ABU4S315_9GAMM</name>
<dbReference type="RefSeq" id="WP_302721878.1">
    <property type="nucleotide sequence ID" value="NZ_JAULRU010000418.1"/>
</dbReference>
<evidence type="ECO:0000256" key="1">
    <source>
        <dbReference type="SAM" id="Phobius"/>
    </source>
</evidence>
<evidence type="ECO:0000313" key="2">
    <source>
        <dbReference type="EMBL" id="MDX6851518.1"/>
    </source>
</evidence>
<dbReference type="EMBL" id="JAXAFO010000069">
    <property type="protein sequence ID" value="MDX6851518.1"/>
    <property type="molecule type" value="Genomic_DNA"/>
</dbReference>
<accession>A0ABU4S315</accession>
<keyword evidence="1" id="KW-0472">Membrane</keyword>
<keyword evidence="1" id="KW-1133">Transmembrane helix</keyword>
<protein>
    <recommendedName>
        <fullName evidence="4">DUF4345 domain-containing protein</fullName>
    </recommendedName>
</protein>
<feature type="transmembrane region" description="Helical" evidence="1">
    <location>
        <begin position="100"/>
        <end position="121"/>
    </location>
</feature>
<evidence type="ECO:0008006" key="4">
    <source>
        <dbReference type="Google" id="ProtNLM"/>
    </source>
</evidence>
<feature type="transmembrane region" description="Helical" evidence="1">
    <location>
        <begin position="74"/>
        <end position="94"/>
    </location>
</feature>
<evidence type="ECO:0000313" key="3">
    <source>
        <dbReference type="Proteomes" id="UP001273505"/>
    </source>
</evidence>
<dbReference type="Proteomes" id="UP001273505">
    <property type="component" value="Unassembled WGS sequence"/>
</dbReference>